<proteinExistence type="inferred from homology"/>
<dbReference type="SUPFAM" id="SSF158622">
    <property type="entry name" value="YheA/YmcA-like"/>
    <property type="match status" value="1"/>
</dbReference>
<dbReference type="EMBL" id="BAAACF010000001">
    <property type="protein sequence ID" value="GAA0722127.1"/>
    <property type="molecule type" value="Genomic_DNA"/>
</dbReference>
<keyword evidence="3" id="KW-1185">Reference proteome</keyword>
<evidence type="ECO:0000256" key="1">
    <source>
        <dbReference type="HAMAP-Rule" id="MF_01526"/>
    </source>
</evidence>
<reference evidence="3" key="1">
    <citation type="journal article" date="2019" name="Int. J. Syst. Evol. Microbiol.">
        <title>The Global Catalogue of Microorganisms (GCM) 10K type strain sequencing project: providing services to taxonomists for standard genome sequencing and annotation.</title>
        <authorList>
            <consortium name="The Broad Institute Genomics Platform"/>
            <consortium name="The Broad Institute Genome Sequencing Center for Infectious Disease"/>
            <person name="Wu L."/>
            <person name="Ma J."/>
        </authorList>
    </citation>
    <scope>NUCLEOTIDE SEQUENCE [LARGE SCALE GENOMIC DNA]</scope>
    <source>
        <strain evidence="3">JCM 1405</strain>
    </source>
</reference>
<protein>
    <recommendedName>
        <fullName evidence="1">UPF0342 protein GCM10008905_13300</fullName>
    </recommendedName>
</protein>
<organism evidence="2 3">
    <name type="scientific">Clostridium malenominatum</name>
    <dbReference type="NCBI Taxonomy" id="1539"/>
    <lineage>
        <taxon>Bacteria</taxon>
        <taxon>Bacillati</taxon>
        <taxon>Bacillota</taxon>
        <taxon>Clostridia</taxon>
        <taxon>Eubacteriales</taxon>
        <taxon>Clostridiaceae</taxon>
        <taxon>Clostridium</taxon>
    </lineage>
</organism>
<dbReference type="Gene3D" id="1.20.1500.10">
    <property type="entry name" value="YheA/YmcA-like"/>
    <property type="match status" value="1"/>
</dbReference>
<sequence>MNIYDKAHEFAKVLKTCPEVIELKNSGKKIEANETNKKMLSDFRKLQYEAYSEQVKNGKLSSETENKLNNLGAIISMNSDVGAYIQAEARFGVIWEDIMKIMNDAIDVDLTFGIGK</sequence>
<dbReference type="InterPro" id="IPR010368">
    <property type="entry name" value="Com_YlbF"/>
</dbReference>
<dbReference type="InterPro" id="IPR023378">
    <property type="entry name" value="YheA/YmcA-like_dom_sf"/>
</dbReference>
<dbReference type="Proteomes" id="UP001500339">
    <property type="component" value="Unassembled WGS sequence"/>
</dbReference>
<dbReference type="RefSeq" id="WP_343768037.1">
    <property type="nucleotide sequence ID" value="NZ_BAAACF010000001.1"/>
</dbReference>
<dbReference type="HAMAP" id="MF_01526">
    <property type="entry name" value="UPF0342"/>
    <property type="match status" value="1"/>
</dbReference>
<name>A0ABP3U6P2_9CLOT</name>
<comment type="similarity">
    <text evidence="1">Belongs to the UPF0342 family.</text>
</comment>
<gene>
    <name evidence="2" type="ORF">GCM10008905_13300</name>
</gene>
<evidence type="ECO:0000313" key="3">
    <source>
        <dbReference type="Proteomes" id="UP001500339"/>
    </source>
</evidence>
<evidence type="ECO:0000313" key="2">
    <source>
        <dbReference type="EMBL" id="GAA0722127.1"/>
    </source>
</evidence>
<comment type="caution">
    <text evidence="2">The sequence shown here is derived from an EMBL/GenBank/DDBJ whole genome shotgun (WGS) entry which is preliminary data.</text>
</comment>
<accession>A0ABP3U6P2</accession>
<dbReference type="Pfam" id="PF06133">
    <property type="entry name" value="Com_YlbF"/>
    <property type="match status" value="1"/>
</dbReference>